<feature type="domain" description="RNA polymerase sigma-70 region 2" evidence="1">
    <location>
        <begin position="11"/>
        <end position="67"/>
    </location>
</feature>
<dbReference type="RefSeq" id="WP_096331013.1">
    <property type="nucleotide sequence ID" value="NZ_FOMX01000067.1"/>
</dbReference>
<evidence type="ECO:0000313" key="2">
    <source>
        <dbReference type="EMBL" id="SFF41646.1"/>
    </source>
</evidence>
<dbReference type="SUPFAM" id="SSF88659">
    <property type="entry name" value="Sigma3 and sigma4 domains of RNA polymerase sigma factors"/>
    <property type="match status" value="1"/>
</dbReference>
<dbReference type="STRING" id="54.SAMN02745121_08722"/>
<dbReference type="AlphaFoldDB" id="A0A1I2ILB4"/>
<dbReference type="NCBIfam" id="TIGR02937">
    <property type="entry name" value="sigma70-ECF"/>
    <property type="match status" value="1"/>
</dbReference>
<dbReference type="EMBL" id="FOMX01000067">
    <property type="protein sequence ID" value="SFF41646.1"/>
    <property type="molecule type" value="Genomic_DNA"/>
</dbReference>
<dbReference type="GO" id="GO:0003700">
    <property type="term" value="F:DNA-binding transcription factor activity"/>
    <property type="evidence" value="ECO:0007669"/>
    <property type="project" value="InterPro"/>
</dbReference>
<name>A0A1I2ILB4_9BACT</name>
<dbReference type="InterPro" id="IPR007627">
    <property type="entry name" value="RNA_pol_sigma70_r2"/>
</dbReference>
<protein>
    <submittedName>
        <fullName evidence="2">RNA polymerase sigma factor, sigma-70 family</fullName>
    </submittedName>
</protein>
<accession>A0A1I2ILB4</accession>
<organism evidence="2 3">
    <name type="scientific">Nannocystis exedens</name>
    <dbReference type="NCBI Taxonomy" id="54"/>
    <lineage>
        <taxon>Bacteria</taxon>
        <taxon>Pseudomonadati</taxon>
        <taxon>Myxococcota</taxon>
        <taxon>Polyangia</taxon>
        <taxon>Nannocystales</taxon>
        <taxon>Nannocystaceae</taxon>
        <taxon>Nannocystis</taxon>
    </lineage>
</organism>
<dbReference type="GO" id="GO:0006352">
    <property type="term" value="P:DNA-templated transcription initiation"/>
    <property type="evidence" value="ECO:0007669"/>
    <property type="project" value="InterPro"/>
</dbReference>
<dbReference type="InterPro" id="IPR013324">
    <property type="entry name" value="RNA_pol_sigma_r3/r4-like"/>
</dbReference>
<gene>
    <name evidence="2" type="ORF">SAMN02745121_08722</name>
</gene>
<dbReference type="Proteomes" id="UP000199400">
    <property type="component" value="Unassembled WGS sequence"/>
</dbReference>
<dbReference type="SUPFAM" id="SSF88946">
    <property type="entry name" value="Sigma2 domain of RNA polymerase sigma factors"/>
    <property type="match status" value="1"/>
</dbReference>
<evidence type="ECO:0000259" key="1">
    <source>
        <dbReference type="Pfam" id="PF04542"/>
    </source>
</evidence>
<keyword evidence="3" id="KW-1185">Reference proteome</keyword>
<evidence type="ECO:0000313" key="3">
    <source>
        <dbReference type="Proteomes" id="UP000199400"/>
    </source>
</evidence>
<dbReference type="Pfam" id="PF04542">
    <property type="entry name" value="Sigma70_r2"/>
    <property type="match status" value="1"/>
</dbReference>
<reference evidence="3" key="1">
    <citation type="submission" date="2016-10" db="EMBL/GenBank/DDBJ databases">
        <authorList>
            <person name="Varghese N."/>
            <person name="Submissions S."/>
        </authorList>
    </citation>
    <scope>NUCLEOTIDE SEQUENCE [LARGE SCALE GENOMIC DNA]</scope>
    <source>
        <strain evidence="3">ATCC 25963</strain>
    </source>
</reference>
<dbReference type="InterPro" id="IPR013325">
    <property type="entry name" value="RNA_pol_sigma_r2"/>
</dbReference>
<sequence>MNVSDILPIARAVARLAPSHERDEALGVALLAITNAWRRYEPERGEWRAWARIWARGAVVRYLERRSLELRLIEPAAPDEAGEQLDEGVFDAFARLRQAAQLDREVVQARLAGLTLRAAGERLGCSRTQVMRRERRVLAALGGAQA</sequence>
<dbReference type="InterPro" id="IPR014284">
    <property type="entry name" value="RNA_pol_sigma-70_dom"/>
</dbReference>
<proteinExistence type="predicted"/>